<keyword evidence="3" id="KW-1185">Reference proteome</keyword>
<comment type="caution">
    <text evidence="2">The sequence shown here is derived from an EMBL/GenBank/DDBJ whole genome shotgun (WGS) entry which is preliminary data.</text>
</comment>
<dbReference type="Pfam" id="PF09980">
    <property type="entry name" value="DUF2214"/>
    <property type="match status" value="1"/>
</dbReference>
<dbReference type="AlphaFoldDB" id="A0A0D7KBS5"/>
<keyword evidence="1" id="KW-0812">Transmembrane</keyword>
<accession>A0A0D7KBS5</accession>
<dbReference type="PATRIC" id="fig|80878.5.peg.243"/>
<dbReference type="RefSeq" id="WP_044396392.1">
    <property type="nucleotide sequence ID" value="NZ_CP117193.1"/>
</dbReference>
<evidence type="ECO:0000256" key="1">
    <source>
        <dbReference type="SAM" id="Phobius"/>
    </source>
</evidence>
<feature type="transmembrane region" description="Helical" evidence="1">
    <location>
        <begin position="78"/>
        <end position="95"/>
    </location>
</feature>
<name>A0A0D7KBS5_9BURK</name>
<dbReference type="OrthoDB" id="826511at2"/>
<feature type="transmembrane region" description="Helical" evidence="1">
    <location>
        <begin position="47"/>
        <end position="66"/>
    </location>
</feature>
<evidence type="ECO:0000313" key="3">
    <source>
        <dbReference type="Proteomes" id="UP000032566"/>
    </source>
</evidence>
<proteinExistence type="predicted"/>
<dbReference type="EMBL" id="JXYQ01000012">
    <property type="protein sequence ID" value="KJA11464.1"/>
    <property type="molecule type" value="Genomic_DNA"/>
</dbReference>
<dbReference type="InterPro" id="IPR018706">
    <property type="entry name" value="DUF2214_membrane"/>
</dbReference>
<sequence length="148" mass="16530">MTLEAVLAALHMVAILTLVVFLTSEAALCRSEWMNPAVVKRLARLDLIYGITAVVLLATGLARLYFGVKGLSWYVSQPLFHVKITLFVLMGLLSIKPTLTFRRWLKALNQTGALPGEAEVRSTRRWVMVQSHILPVVAVIAVFWARGW</sequence>
<organism evidence="2 3">
    <name type="scientific">Acidovorax temperans</name>
    <dbReference type="NCBI Taxonomy" id="80878"/>
    <lineage>
        <taxon>Bacteria</taxon>
        <taxon>Pseudomonadati</taxon>
        <taxon>Pseudomonadota</taxon>
        <taxon>Betaproteobacteria</taxon>
        <taxon>Burkholderiales</taxon>
        <taxon>Comamonadaceae</taxon>
        <taxon>Acidovorax</taxon>
    </lineage>
</organism>
<protein>
    <submittedName>
        <fullName evidence="2">Membrane protein</fullName>
    </submittedName>
</protein>
<keyword evidence="1" id="KW-1133">Transmembrane helix</keyword>
<dbReference type="STRING" id="80878.RP29_04805"/>
<keyword evidence="1" id="KW-0472">Membrane</keyword>
<gene>
    <name evidence="2" type="ORF">RP29_04805</name>
</gene>
<evidence type="ECO:0000313" key="2">
    <source>
        <dbReference type="EMBL" id="KJA11464.1"/>
    </source>
</evidence>
<reference evidence="2 3" key="1">
    <citation type="submission" date="2014-12" db="EMBL/GenBank/DDBJ databases">
        <title>Isolation of bacteria from lake water.</title>
        <authorList>
            <person name="Sheng K.-Y."/>
            <person name="Chin P.-S."/>
            <person name="Chan K.-G."/>
            <person name="Tan G.S."/>
        </authorList>
    </citation>
    <scope>NUCLEOTIDE SEQUENCE [LARGE SCALE GENOMIC DNA]</scope>
    <source>
        <strain evidence="2 3">KY4</strain>
    </source>
</reference>
<feature type="transmembrane region" description="Helical" evidence="1">
    <location>
        <begin position="126"/>
        <end position="145"/>
    </location>
</feature>
<dbReference type="Proteomes" id="UP000032566">
    <property type="component" value="Unassembled WGS sequence"/>
</dbReference>
<feature type="transmembrane region" description="Helical" evidence="1">
    <location>
        <begin position="6"/>
        <end position="27"/>
    </location>
</feature>